<name>A0ABR8R9C8_9BACI</name>
<reference evidence="1 2" key="1">
    <citation type="submission" date="2020-08" db="EMBL/GenBank/DDBJ databases">
        <title>A Genomic Blueprint of the Chicken Gut Microbiome.</title>
        <authorList>
            <person name="Gilroy R."/>
            <person name="Ravi A."/>
            <person name="Getino M."/>
            <person name="Pursley I."/>
            <person name="Horton D.L."/>
            <person name="Alikhan N.-F."/>
            <person name="Baker D."/>
            <person name="Gharbi K."/>
            <person name="Hall N."/>
            <person name="Watson M."/>
            <person name="Adriaenssens E.M."/>
            <person name="Foster-Nyarko E."/>
            <person name="Jarju S."/>
            <person name="Secka A."/>
            <person name="Antonio M."/>
            <person name="Oren A."/>
            <person name="Chaudhuri R."/>
            <person name="La Ragione R.M."/>
            <person name="Hildebrand F."/>
            <person name="Pallen M.J."/>
        </authorList>
    </citation>
    <scope>NUCLEOTIDE SEQUENCE [LARGE SCALE GENOMIC DNA]</scope>
    <source>
        <strain evidence="1 2">Sa2BUA9</strain>
    </source>
</reference>
<evidence type="ECO:0000313" key="1">
    <source>
        <dbReference type="EMBL" id="MBD7944403.1"/>
    </source>
</evidence>
<dbReference type="Gene3D" id="3.40.50.150">
    <property type="entry name" value="Vaccinia Virus protein VP39"/>
    <property type="match status" value="1"/>
</dbReference>
<comment type="caution">
    <text evidence="1">The sequence shown here is derived from an EMBL/GenBank/DDBJ whole genome shotgun (WGS) entry which is preliminary data.</text>
</comment>
<protein>
    <submittedName>
        <fullName evidence="1">Methyltransferase domain-containing protein</fullName>
    </submittedName>
</protein>
<dbReference type="RefSeq" id="WP_191697082.1">
    <property type="nucleotide sequence ID" value="NZ_JACSQO010000004.1"/>
</dbReference>
<organism evidence="1 2">
    <name type="scientific">Psychrobacillus faecigallinarum</name>
    <dbReference type="NCBI Taxonomy" id="2762235"/>
    <lineage>
        <taxon>Bacteria</taxon>
        <taxon>Bacillati</taxon>
        <taxon>Bacillota</taxon>
        <taxon>Bacilli</taxon>
        <taxon>Bacillales</taxon>
        <taxon>Bacillaceae</taxon>
        <taxon>Psychrobacillus</taxon>
    </lineage>
</organism>
<dbReference type="GO" id="GO:0032259">
    <property type="term" value="P:methylation"/>
    <property type="evidence" value="ECO:0007669"/>
    <property type="project" value="UniProtKB-KW"/>
</dbReference>
<accession>A0ABR8R9C8</accession>
<dbReference type="SUPFAM" id="SSF53335">
    <property type="entry name" value="S-adenosyl-L-methionine-dependent methyltransferases"/>
    <property type="match status" value="1"/>
</dbReference>
<keyword evidence="1" id="KW-0808">Transferase</keyword>
<evidence type="ECO:0000313" key="2">
    <source>
        <dbReference type="Proteomes" id="UP000640786"/>
    </source>
</evidence>
<dbReference type="CDD" id="cd02440">
    <property type="entry name" value="AdoMet_MTases"/>
    <property type="match status" value="1"/>
</dbReference>
<keyword evidence="2" id="KW-1185">Reference proteome</keyword>
<proteinExistence type="predicted"/>
<dbReference type="GO" id="GO:0008168">
    <property type="term" value="F:methyltransferase activity"/>
    <property type="evidence" value="ECO:0007669"/>
    <property type="project" value="UniProtKB-KW"/>
</dbReference>
<keyword evidence="1" id="KW-0489">Methyltransferase</keyword>
<gene>
    <name evidence="1" type="ORF">H9650_09780</name>
</gene>
<dbReference type="EMBL" id="JACSQO010000004">
    <property type="protein sequence ID" value="MBD7944403.1"/>
    <property type="molecule type" value="Genomic_DNA"/>
</dbReference>
<dbReference type="Proteomes" id="UP000640786">
    <property type="component" value="Unassembled WGS sequence"/>
</dbReference>
<sequence>MEELLTYMKTLGDQSIQRTQLKHRLDLVQAFKIEEGMRVLEIGCGQGDTTVALANAVGETGFVKAVDIASREYGAPITLGEATDFIKASPIGNRISFIFEADFLKMNIEGKYDVAVLSHSLWYFQDPALLLSYFRKLKHIAKRICIAEWDLEWSMKEQLAHFYAANILAIYADQFDDEGNIQNLFHKEQLKEIMKEAGWKLLDTKIVDASFLQDGKWEIDFAKSIREKFKNSSIKINTLVQSNYSMLEKATSHGEQSLNSVVLIAI</sequence>
<dbReference type="Pfam" id="PF13489">
    <property type="entry name" value="Methyltransf_23"/>
    <property type="match status" value="1"/>
</dbReference>
<dbReference type="InterPro" id="IPR029063">
    <property type="entry name" value="SAM-dependent_MTases_sf"/>
</dbReference>